<comment type="caution">
    <text evidence="2">The sequence shown here is derived from an EMBL/GenBank/DDBJ whole genome shotgun (WGS) entry which is preliminary data.</text>
</comment>
<protein>
    <submittedName>
        <fullName evidence="2">Glutamate receptor 2-like protein</fullName>
    </submittedName>
</protein>
<organism evidence="2 3">
    <name type="scientific">Corchorus olitorius</name>
    <dbReference type="NCBI Taxonomy" id="93759"/>
    <lineage>
        <taxon>Eukaryota</taxon>
        <taxon>Viridiplantae</taxon>
        <taxon>Streptophyta</taxon>
        <taxon>Embryophyta</taxon>
        <taxon>Tracheophyta</taxon>
        <taxon>Spermatophyta</taxon>
        <taxon>Magnoliopsida</taxon>
        <taxon>eudicotyledons</taxon>
        <taxon>Gunneridae</taxon>
        <taxon>Pentapetalae</taxon>
        <taxon>rosids</taxon>
        <taxon>malvids</taxon>
        <taxon>Malvales</taxon>
        <taxon>Malvaceae</taxon>
        <taxon>Grewioideae</taxon>
        <taxon>Apeibeae</taxon>
        <taxon>Corchorus</taxon>
    </lineage>
</organism>
<name>A0A1R3H7E4_9ROSI</name>
<keyword evidence="2" id="KW-0675">Receptor</keyword>
<accession>A0A1R3H7E4</accession>
<proteinExistence type="predicted"/>
<sequence>MSYKRPPSGDTGPGFTPAPEGSPLPHGRTHSPLPISVNPFTCPRQSTSQCLLTFSVFSVTPLPAAHATVNLPL</sequence>
<feature type="region of interest" description="Disordered" evidence="1">
    <location>
        <begin position="1"/>
        <end position="37"/>
    </location>
</feature>
<evidence type="ECO:0000256" key="1">
    <source>
        <dbReference type="SAM" id="MobiDB-lite"/>
    </source>
</evidence>
<dbReference type="AlphaFoldDB" id="A0A1R3H7E4"/>
<keyword evidence="3" id="KW-1185">Reference proteome</keyword>
<reference evidence="3" key="1">
    <citation type="submission" date="2013-09" db="EMBL/GenBank/DDBJ databases">
        <title>Corchorus olitorius genome sequencing.</title>
        <authorList>
            <person name="Alam M."/>
            <person name="Haque M.S."/>
            <person name="Islam M.S."/>
            <person name="Emdad E.M."/>
            <person name="Islam M.M."/>
            <person name="Ahmed B."/>
            <person name="Halim A."/>
            <person name="Hossen Q.M.M."/>
            <person name="Hossain M.Z."/>
            <person name="Ahmed R."/>
            <person name="Khan M.M."/>
            <person name="Islam R."/>
            <person name="Rashid M.M."/>
            <person name="Khan S.A."/>
            <person name="Rahman M.S."/>
            <person name="Alam M."/>
            <person name="Yahiya A.S."/>
            <person name="Khan M.S."/>
            <person name="Azam M.S."/>
            <person name="Haque T."/>
            <person name="Lashkar M.Z.H."/>
            <person name="Akhand A.I."/>
            <person name="Morshed G."/>
            <person name="Roy S."/>
            <person name="Uddin K.S."/>
            <person name="Rabeya T."/>
            <person name="Hossain A.S."/>
            <person name="Chowdhury A."/>
            <person name="Snigdha A.R."/>
            <person name="Mortoza M.S."/>
            <person name="Matin S.A."/>
            <person name="Hoque S.M.E."/>
            <person name="Islam M.K."/>
            <person name="Roy D.K."/>
            <person name="Haider R."/>
            <person name="Moosa M.M."/>
            <person name="Elias S.M."/>
            <person name="Hasan A.M."/>
            <person name="Jahan S."/>
            <person name="Shafiuddin M."/>
            <person name="Mahmood N."/>
            <person name="Shommy N.S."/>
        </authorList>
    </citation>
    <scope>NUCLEOTIDE SEQUENCE [LARGE SCALE GENOMIC DNA]</scope>
    <source>
        <strain evidence="3">cv. O-4</strain>
    </source>
</reference>
<evidence type="ECO:0000313" key="3">
    <source>
        <dbReference type="Proteomes" id="UP000187203"/>
    </source>
</evidence>
<evidence type="ECO:0000313" key="2">
    <source>
        <dbReference type="EMBL" id="OMO66298.1"/>
    </source>
</evidence>
<dbReference type="Proteomes" id="UP000187203">
    <property type="component" value="Unassembled WGS sequence"/>
</dbReference>
<gene>
    <name evidence="2" type="ORF">COLO4_30642</name>
</gene>
<dbReference type="EMBL" id="AWUE01020765">
    <property type="protein sequence ID" value="OMO66298.1"/>
    <property type="molecule type" value="Genomic_DNA"/>
</dbReference>